<dbReference type="Proteomes" id="UP000800035">
    <property type="component" value="Unassembled WGS sequence"/>
</dbReference>
<protein>
    <recommendedName>
        <fullName evidence="4">C2H2-type domain-containing protein</fullName>
    </recommendedName>
</protein>
<sequence>MEAFTHNASLALQVAQLLALLTTPSTTSQIPIFPPRCECPECETHFYSFIAQRSHPWLYHDQVGDDTARELINGYVKAINADRDYLLAAIQLRGDKILSRWQSLSKDPSVLIGMLHHRAMSHPSAWAGYDHSQLTLPWNVGALDVTFNENCVVMHNPNYGKLVPWDKQAAHQSDIIGFPRARLIFEAQTYIMNTLRKIVEVLSPNIPAGEAPSSLKWEVLLQAGLSRLNATGDHLWLLQTEPSYMRRYMNLVPRMDFAIKNHNKFGSQEIAVKVLEDAAGHRFWQEAVEEFEHVQTVYHQFQGSVQPGNALPKEIDEALGTLELVLVLKADLLGAGDDQRRFPIAMMLKFLDDHLAASTFKERSRLDEVLYESLSNYVTVIEMLAAVQMHYPKCTIAASTYTKRRVNRLHWRRRSANEVERPRDYRMGEALEKFRSTTVPNGPRNWKWLDDSEASHQALQGFWRAVYDWVEPYLRQKGLEARDIATSLRPISAWKSAEYRSLLDLNRQEILSELAKLKLKLQACDDAFLPLSRVVSDRAQRPIIPVPKTKEKSRPGEKCQSLNKEPIIHNAQQEQPPPTHIAVSKRALAVFRSIFPTTVEERQKVIDWDDFVLAMEDAGFRAKSGGGSIVTFEEACTTGKIIFHRPNPTPKIDPVMLQSMGRRLNKWFGWTRDIFPLGK</sequence>
<feature type="signal peptide" evidence="1">
    <location>
        <begin position="1"/>
        <end position="29"/>
    </location>
</feature>
<dbReference type="PANTHER" id="PTHR40788:SF1">
    <property type="entry name" value="IPA PROTEIN"/>
    <property type="match status" value="1"/>
</dbReference>
<evidence type="ECO:0008006" key="4">
    <source>
        <dbReference type="Google" id="ProtNLM"/>
    </source>
</evidence>
<dbReference type="OrthoDB" id="2922289at2759"/>
<evidence type="ECO:0000313" key="2">
    <source>
        <dbReference type="EMBL" id="KAF1962315.1"/>
    </source>
</evidence>
<dbReference type="EMBL" id="ML976979">
    <property type="protein sequence ID" value="KAF1962315.1"/>
    <property type="molecule type" value="Genomic_DNA"/>
</dbReference>
<reference evidence="2" key="1">
    <citation type="journal article" date="2020" name="Stud. Mycol.">
        <title>101 Dothideomycetes genomes: a test case for predicting lifestyles and emergence of pathogens.</title>
        <authorList>
            <person name="Haridas S."/>
            <person name="Albert R."/>
            <person name="Binder M."/>
            <person name="Bloem J."/>
            <person name="Labutti K."/>
            <person name="Salamov A."/>
            <person name="Andreopoulos B."/>
            <person name="Baker S."/>
            <person name="Barry K."/>
            <person name="Bills G."/>
            <person name="Bluhm B."/>
            <person name="Cannon C."/>
            <person name="Castanera R."/>
            <person name="Culley D."/>
            <person name="Daum C."/>
            <person name="Ezra D."/>
            <person name="Gonzalez J."/>
            <person name="Henrissat B."/>
            <person name="Kuo A."/>
            <person name="Liang C."/>
            <person name="Lipzen A."/>
            <person name="Lutzoni F."/>
            <person name="Magnuson J."/>
            <person name="Mondo S."/>
            <person name="Nolan M."/>
            <person name="Ohm R."/>
            <person name="Pangilinan J."/>
            <person name="Park H.-J."/>
            <person name="Ramirez L."/>
            <person name="Alfaro M."/>
            <person name="Sun H."/>
            <person name="Tritt A."/>
            <person name="Yoshinaga Y."/>
            <person name="Zwiers L.-H."/>
            <person name="Turgeon B."/>
            <person name="Goodwin S."/>
            <person name="Spatafora J."/>
            <person name="Crous P."/>
            <person name="Grigoriev I."/>
        </authorList>
    </citation>
    <scope>NUCLEOTIDE SEQUENCE</scope>
    <source>
        <strain evidence="2">CBS 675.92</strain>
    </source>
</reference>
<dbReference type="PANTHER" id="PTHR40788">
    <property type="entry name" value="CLR5 DOMAIN-CONTAINING PROTEIN-RELATED"/>
    <property type="match status" value="1"/>
</dbReference>
<evidence type="ECO:0000256" key="1">
    <source>
        <dbReference type="SAM" id="SignalP"/>
    </source>
</evidence>
<accession>A0A6A5UBM3</accession>
<gene>
    <name evidence="2" type="ORF">CC80DRAFT_499711</name>
</gene>
<keyword evidence="1" id="KW-0732">Signal</keyword>
<dbReference type="AlphaFoldDB" id="A0A6A5UBM3"/>
<organism evidence="2 3">
    <name type="scientific">Byssothecium circinans</name>
    <dbReference type="NCBI Taxonomy" id="147558"/>
    <lineage>
        <taxon>Eukaryota</taxon>
        <taxon>Fungi</taxon>
        <taxon>Dikarya</taxon>
        <taxon>Ascomycota</taxon>
        <taxon>Pezizomycotina</taxon>
        <taxon>Dothideomycetes</taxon>
        <taxon>Pleosporomycetidae</taxon>
        <taxon>Pleosporales</taxon>
        <taxon>Massarineae</taxon>
        <taxon>Massarinaceae</taxon>
        <taxon>Byssothecium</taxon>
    </lineage>
</organism>
<name>A0A6A5UBM3_9PLEO</name>
<evidence type="ECO:0000313" key="3">
    <source>
        <dbReference type="Proteomes" id="UP000800035"/>
    </source>
</evidence>
<proteinExistence type="predicted"/>
<feature type="chain" id="PRO_5025430514" description="C2H2-type domain-containing protein" evidence="1">
    <location>
        <begin position="30"/>
        <end position="679"/>
    </location>
</feature>
<keyword evidence="3" id="KW-1185">Reference proteome</keyword>